<evidence type="ECO:0000313" key="3">
    <source>
        <dbReference type="Proteomes" id="UP001597601"/>
    </source>
</evidence>
<comment type="caution">
    <text evidence="2">The sequence shown here is derived from an EMBL/GenBank/DDBJ whole genome shotgun (WGS) entry which is preliminary data.</text>
</comment>
<dbReference type="PROSITE" id="PS51257">
    <property type="entry name" value="PROKAR_LIPOPROTEIN"/>
    <property type="match status" value="1"/>
</dbReference>
<protein>
    <recommendedName>
        <fullName evidence="4">TonB-like protein</fullName>
    </recommendedName>
</protein>
<organism evidence="2 3">
    <name type="scientific">Mucilaginibacter antarcticus</name>
    <dbReference type="NCBI Taxonomy" id="1855725"/>
    <lineage>
        <taxon>Bacteria</taxon>
        <taxon>Pseudomonadati</taxon>
        <taxon>Bacteroidota</taxon>
        <taxon>Sphingobacteriia</taxon>
        <taxon>Sphingobacteriales</taxon>
        <taxon>Sphingobacteriaceae</taxon>
        <taxon>Mucilaginibacter</taxon>
    </lineage>
</organism>
<name>A0ABW5XJJ9_9SPHI</name>
<keyword evidence="3" id="KW-1185">Reference proteome</keyword>
<feature type="chain" id="PRO_5045301025" description="TonB-like protein" evidence="1">
    <location>
        <begin position="23"/>
        <end position="120"/>
    </location>
</feature>
<gene>
    <name evidence="2" type="ORF">ACFSYC_00460</name>
</gene>
<evidence type="ECO:0000256" key="1">
    <source>
        <dbReference type="SAM" id="SignalP"/>
    </source>
</evidence>
<keyword evidence="1" id="KW-0732">Signal</keyword>
<dbReference type="Proteomes" id="UP001597601">
    <property type="component" value="Unassembled WGS sequence"/>
</dbReference>
<proteinExistence type="predicted"/>
<feature type="signal peptide" evidence="1">
    <location>
        <begin position="1"/>
        <end position="22"/>
    </location>
</feature>
<reference evidence="3" key="1">
    <citation type="journal article" date="2019" name="Int. J. Syst. Evol. Microbiol.">
        <title>The Global Catalogue of Microorganisms (GCM) 10K type strain sequencing project: providing services to taxonomists for standard genome sequencing and annotation.</title>
        <authorList>
            <consortium name="The Broad Institute Genomics Platform"/>
            <consortium name="The Broad Institute Genome Sequencing Center for Infectious Disease"/>
            <person name="Wu L."/>
            <person name="Ma J."/>
        </authorList>
    </citation>
    <scope>NUCLEOTIDE SEQUENCE [LARGE SCALE GENOMIC DNA]</scope>
    <source>
        <strain evidence="3">KCTC 52232</strain>
    </source>
</reference>
<evidence type="ECO:0008006" key="4">
    <source>
        <dbReference type="Google" id="ProtNLM"/>
    </source>
</evidence>
<sequence length="120" mass="12713">MKKPIITLFTALMLACAVNSFADDGDKLANKLTSVSIPAGRGIAMQAAINNIGHAKGTVAVDVVMDRKGNVLVAIANPKRSTVRDKVIISKLEAAVLAMKFDKNKKAPAKQAGTLTYTFK</sequence>
<accession>A0ABW5XJJ9</accession>
<dbReference type="EMBL" id="JBHUON010000001">
    <property type="protein sequence ID" value="MFD2863142.1"/>
    <property type="molecule type" value="Genomic_DNA"/>
</dbReference>
<evidence type="ECO:0000313" key="2">
    <source>
        <dbReference type="EMBL" id="MFD2863142.1"/>
    </source>
</evidence>
<dbReference type="RefSeq" id="WP_377122195.1">
    <property type="nucleotide sequence ID" value="NZ_JBHUON010000001.1"/>
</dbReference>